<evidence type="ECO:0000259" key="2">
    <source>
        <dbReference type="Pfam" id="PF04784"/>
    </source>
</evidence>
<accession>A0AB40BW22</accession>
<dbReference type="AlphaFoldDB" id="A0AB40BW22"/>
<evidence type="ECO:0000313" key="4">
    <source>
        <dbReference type="Proteomes" id="UP001515500"/>
    </source>
</evidence>
<reference evidence="5" key="1">
    <citation type="submission" date="2025-08" db="UniProtKB">
        <authorList>
            <consortium name="RefSeq"/>
        </authorList>
    </citation>
    <scope>IDENTIFICATION</scope>
</reference>
<dbReference type="RefSeq" id="XP_039131678.1">
    <property type="nucleotide sequence ID" value="XM_039275744.1"/>
</dbReference>
<feature type="domain" description="DUF547" evidence="2">
    <location>
        <begin position="236"/>
        <end position="353"/>
    </location>
</feature>
<dbReference type="Proteomes" id="UP001515500">
    <property type="component" value="Chromosome 9"/>
</dbReference>
<dbReference type="Pfam" id="PF14389">
    <property type="entry name" value="Lzipper-MIP1"/>
    <property type="match status" value="1"/>
</dbReference>
<organism evidence="4 5">
    <name type="scientific">Dioscorea cayennensis subsp. rotundata</name>
    <name type="common">White Guinea yam</name>
    <name type="synonym">Dioscorea rotundata</name>
    <dbReference type="NCBI Taxonomy" id="55577"/>
    <lineage>
        <taxon>Eukaryota</taxon>
        <taxon>Viridiplantae</taxon>
        <taxon>Streptophyta</taxon>
        <taxon>Embryophyta</taxon>
        <taxon>Tracheophyta</taxon>
        <taxon>Spermatophyta</taxon>
        <taxon>Magnoliopsida</taxon>
        <taxon>Liliopsida</taxon>
        <taxon>Dioscoreales</taxon>
        <taxon>Dioscoreaceae</taxon>
        <taxon>Dioscorea</taxon>
    </lineage>
</organism>
<dbReference type="PANTHER" id="PTHR46248:SF4">
    <property type="entry name" value="OS01G0147800 PROTEIN"/>
    <property type="match status" value="1"/>
</dbReference>
<proteinExistence type="predicted"/>
<dbReference type="InterPro" id="IPR006869">
    <property type="entry name" value="DUF547"/>
</dbReference>
<dbReference type="InterPro" id="IPR025757">
    <property type="entry name" value="MIP1_Leuzipper"/>
</dbReference>
<keyword evidence="4" id="KW-1185">Reference proteome</keyword>
<keyword evidence="1" id="KW-0175">Coiled coil</keyword>
<evidence type="ECO:0000259" key="3">
    <source>
        <dbReference type="Pfam" id="PF14389"/>
    </source>
</evidence>
<dbReference type="Pfam" id="PF04784">
    <property type="entry name" value="DUF547"/>
    <property type="match status" value="1"/>
</dbReference>
<name>A0AB40BW22_DIOCR</name>
<feature type="domain" description="Ternary complex factor MIP1 leucine-zipper" evidence="3">
    <location>
        <begin position="6"/>
        <end position="92"/>
    </location>
</feature>
<dbReference type="PANTHER" id="PTHR46248">
    <property type="entry name" value="EXPRESSED PROTEIN"/>
    <property type="match status" value="1"/>
</dbReference>
<feature type="coiled-coil region" evidence="1">
    <location>
        <begin position="61"/>
        <end position="88"/>
    </location>
</feature>
<sequence>MSTNQYHRKKLDLEIQVNELQAVLDREQRLNRFLRFAIHEPLVVSHSSCHSCLSSVIPAQLQVLLAELAIVEEEIICLERRVEDLKLCLFQERKQQKNYFCCLGKTSQDLVTIPSQQVEEKSIDTPNKMSEELIKSLISIFHKLHRPGNQLDCEISSVPRLTISCINSRSFMPCKSDPMQVLDIDGTTRNIGFYKNCIQLTRNSFDPNRIYLCVADIARVQILIDKLQDIELNVSTYKQKLAFWINIYNASIMHAFLQHGLPQTSEKLLTLLNKAAVNVGGIVLNALAIEHFILRNSSMNGKDAKSWRKYGLGYPEPNVTFALCRGNWSSPALRVYTGEDVVNELERAKVEYLEASICITNKKKIFMPKLLHWHMKDFADDVVSLLEWIYSQLPRSASLKCSVMECLNGNTKASLIKSVEIQPYDAEFRYLLPC</sequence>
<gene>
    <name evidence="5" type="primary">LOC120268297</name>
</gene>
<dbReference type="GeneID" id="120268297"/>
<evidence type="ECO:0000313" key="5">
    <source>
        <dbReference type="RefSeq" id="XP_039131678.1"/>
    </source>
</evidence>
<evidence type="ECO:0000256" key="1">
    <source>
        <dbReference type="SAM" id="Coils"/>
    </source>
</evidence>
<protein>
    <submittedName>
        <fullName evidence="5">LOW QUALITY PROTEIN: uncharacterized protein LOC120268297</fullName>
    </submittedName>
</protein>